<dbReference type="Proteomes" id="UP000824469">
    <property type="component" value="Unassembled WGS sequence"/>
</dbReference>
<accession>A0AA38C3W2</accession>
<organism evidence="2 3">
    <name type="scientific">Taxus chinensis</name>
    <name type="common">Chinese yew</name>
    <name type="synonym">Taxus wallichiana var. chinensis</name>
    <dbReference type="NCBI Taxonomy" id="29808"/>
    <lineage>
        <taxon>Eukaryota</taxon>
        <taxon>Viridiplantae</taxon>
        <taxon>Streptophyta</taxon>
        <taxon>Embryophyta</taxon>
        <taxon>Tracheophyta</taxon>
        <taxon>Spermatophyta</taxon>
        <taxon>Pinopsida</taxon>
        <taxon>Pinidae</taxon>
        <taxon>Conifers II</taxon>
        <taxon>Cupressales</taxon>
        <taxon>Taxaceae</taxon>
        <taxon>Taxus</taxon>
    </lineage>
</organism>
<evidence type="ECO:0000313" key="3">
    <source>
        <dbReference type="Proteomes" id="UP000824469"/>
    </source>
</evidence>
<gene>
    <name evidence="2" type="ORF">KI387_033170</name>
</gene>
<name>A0AA38C3W2_TAXCH</name>
<comment type="caution">
    <text evidence="2">The sequence shown here is derived from an EMBL/GenBank/DDBJ whole genome shotgun (WGS) entry which is preliminary data.</text>
</comment>
<keyword evidence="1" id="KW-1133">Transmembrane helix</keyword>
<keyword evidence="3" id="KW-1185">Reference proteome</keyword>
<protein>
    <submittedName>
        <fullName evidence="2">Uncharacterized protein</fullName>
    </submittedName>
</protein>
<sequence length="66" mass="7863">MVENNQNEMANKIFHNMLYRVTGFPLSIQYIVLVLAYSNNYDPIIHRIKFEISSQLLPFNLHMYSK</sequence>
<reference evidence="2 3" key="1">
    <citation type="journal article" date="2021" name="Nat. Plants">
        <title>The Taxus genome provides insights into paclitaxel biosynthesis.</title>
        <authorList>
            <person name="Xiong X."/>
            <person name="Gou J."/>
            <person name="Liao Q."/>
            <person name="Li Y."/>
            <person name="Zhou Q."/>
            <person name="Bi G."/>
            <person name="Li C."/>
            <person name="Du R."/>
            <person name="Wang X."/>
            <person name="Sun T."/>
            <person name="Guo L."/>
            <person name="Liang H."/>
            <person name="Lu P."/>
            <person name="Wu Y."/>
            <person name="Zhang Z."/>
            <person name="Ro D.K."/>
            <person name="Shang Y."/>
            <person name="Huang S."/>
            <person name="Yan J."/>
        </authorList>
    </citation>
    <scope>NUCLEOTIDE SEQUENCE [LARGE SCALE GENOMIC DNA]</scope>
    <source>
        <strain evidence="2">Ta-2019</strain>
    </source>
</reference>
<evidence type="ECO:0000313" key="2">
    <source>
        <dbReference type="EMBL" id="KAH9289053.1"/>
    </source>
</evidence>
<keyword evidence="1" id="KW-0812">Transmembrane</keyword>
<feature type="non-terminal residue" evidence="2">
    <location>
        <position position="66"/>
    </location>
</feature>
<evidence type="ECO:0000256" key="1">
    <source>
        <dbReference type="SAM" id="Phobius"/>
    </source>
</evidence>
<keyword evidence="1" id="KW-0472">Membrane</keyword>
<proteinExistence type="predicted"/>
<dbReference type="EMBL" id="JAHRHJ020003813">
    <property type="protein sequence ID" value="KAH9289053.1"/>
    <property type="molecule type" value="Genomic_DNA"/>
</dbReference>
<dbReference type="AlphaFoldDB" id="A0AA38C3W2"/>
<feature type="transmembrane region" description="Helical" evidence="1">
    <location>
        <begin position="17"/>
        <end position="37"/>
    </location>
</feature>